<dbReference type="PANTHER" id="PTHR21299">
    <property type="entry name" value="CYTIDYLATE KINASE/PANTOATE-BETA-ALANINE LIGASE"/>
    <property type="match status" value="1"/>
</dbReference>
<dbReference type="GO" id="GO:0004592">
    <property type="term" value="F:pantoate-beta-alanine ligase activity"/>
    <property type="evidence" value="ECO:0007669"/>
    <property type="project" value="UniProtKB-EC"/>
</dbReference>
<keyword evidence="7" id="KW-0547">Nucleotide-binding</keyword>
<dbReference type="EMBL" id="LSRX01001412">
    <property type="protein sequence ID" value="OLP80140.1"/>
    <property type="molecule type" value="Genomic_DNA"/>
</dbReference>
<evidence type="ECO:0000256" key="4">
    <source>
        <dbReference type="ARBA" id="ARBA00015647"/>
    </source>
</evidence>
<evidence type="ECO:0000256" key="12">
    <source>
        <dbReference type="SAM" id="MobiDB-lite"/>
    </source>
</evidence>
<comment type="caution">
    <text evidence="13">The sequence shown here is derived from an EMBL/GenBank/DDBJ whole genome shotgun (WGS) entry which is preliminary data.</text>
</comment>
<evidence type="ECO:0000256" key="5">
    <source>
        <dbReference type="ARBA" id="ARBA00022598"/>
    </source>
</evidence>
<keyword evidence="6" id="KW-0566">Pantothenate biosynthesis</keyword>
<dbReference type="SUPFAM" id="SSF52374">
    <property type="entry name" value="Nucleotidylyl transferase"/>
    <property type="match status" value="1"/>
</dbReference>
<accession>A0A1Q9CB27</accession>
<keyword evidence="8" id="KW-0067">ATP-binding</keyword>
<dbReference type="OrthoDB" id="2020436at2759"/>
<evidence type="ECO:0000256" key="2">
    <source>
        <dbReference type="ARBA" id="ARBA00009256"/>
    </source>
</evidence>
<organism evidence="13 14">
    <name type="scientific">Symbiodinium microadriaticum</name>
    <name type="common">Dinoflagellate</name>
    <name type="synonym">Zooxanthella microadriatica</name>
    <dbReference type="NCBI Taxonomy" id="2951"/>
    <lineage>
        <taxon>Eukaryota</taxon>
        <taxon>Sar</taxon>
        <taxon>Alveolata</taxon>
        <taxon>Dinophyceae</taxon>
        <taxon>Suessiales</taxon>
        <taxon>Symbiodiniaceae</taxon>
        <taxon>Symbiodinium</taxon>
    </lineage>
</organism>
<dbReference type="GO" id="GO:0005524">
    <property type="term" value="F:ATP binding"/>
    <property type="evidence" value="ECO:0007669"/>
    <property type="project" value="UniProtKB-KW"/>
</dbReference>
<comment type="catalytic activity">
    <reaction evidence="11">
        <text>(R)-pantoate + beta-alanine + ATP = (R)-pantothenate + AMP + diphosphate + H(+)</text>
        <dbReference type="Rhea" id="RHEA:10912"/>
        <dbReference type="ChEBI" id="CHEBI:15378"/>
        <dbReference type="ChEBI" id="CHEBI:15980"/>
        <dbReference type="ChEBI" id="CHEBI:29032"/>
        <dbReference type="ChEBI" id="CHEBI:30616"/>
        <dbReference type="ChEBI" id="CHEBI:33019"/>
        <dbReference type="ChEBI" id="CHEBI:57966"/>
        <dbReference type="ChEBI" id="CHEBI:456215"/>
        <dbReference type="EC" id="6.3.2.1"/>
    </reaction>
</comment>
<dbReference type="UniPathway" id="UPA00028">
    <property type="reaction ID" value="UER00005"/>
</dbReference>
<evidence type="ECO:0000256" key="11">
    <source>
        <dbReference type="ARBA" id="ARBA00048258"/>
    </source>
</evidence>
<evidence type="ECO:0000256" key="1">
    <source>
        <dbReference type="ARBA" id="ARBA00004990"/>
    </source>
</evidence>
<evidence type="ECO:0000256" key="9">
    <source>
        <dbReference type="ARBA" id="ARBA00029902"/>
    </source>
</evidence>
<proteinExistence type="inferred from homology"/>
<evidence type="ECO:0000256" key="8">
    <source>
        <dbReference type="ARBA" id="ARBA00022840"/>
    </source>
</evidence>
<reference evidence="13 14" key="1">
    <citation type="submission" date="2016-02" db="EMBL/GenBank/DDBJ databases">
        <title>Genome analysis of coral dinoflagellate symbionts highlights evolutionary adaptations to a symbiotic lifestyle.</title>
        <authorList>
            <person name="Aranda M."/>
            <person name="Li Y."/>
            <person name="Liew Y.J."/>
            <person name="Baumgarten S."/>
            <person name="Simakov O."/>
            <person name="Wilson M."/>
            <person name="Piel J."/>
            <person name="Ashoor H."/>
            <person name="Bougouffa S."/>
            <person name="Bajic V.B."/>
            <person name="Ryu T."/>
            <person name="Ravasi T."/>
            <person name="Bayer T."/>
            <person name="Micklem G."/>
            <person name="Kim H."/>
            <person name="Bhak J."/>
            <person name="Lajeunesse T.C."/>
            <person name="Voolstra C.R."/>
        </authorList>
    </citation>
    <scope>NUCLEOTIDE SEQUENCE [LARGE SCALE GENOMIC DNA]</scope>
    <source>
        <strain evidence="13 14">CCMP2467</strain>
    </source>
</reference>
<dbReference type="InterPro" id="IPR042176">
    <property type="entry name" value="Pantoate_ligase_C"/>
</dbReference>
<dbReference type="EC" id="6.3.2.1" evidence="3"/>
<dbReference type="Pfam" id="PF02569">
    <property type="entry name" value="Pantoate_ligase"/>
    <property type="match status" value="2"/>
</dbReference>
<evidence type="ECO:0000256" key="6">
    <source>
        <dbReference type="ARBA" id="ARBA00022655"/>
    </source>
</evidence>
<protein>
    <recommendedName>
        <fullName evidence="4">Pantoate--beta-alanine ligase</fullName>
        <ecNumber evidence="3">6.3.2.1</ecNumber>
    </recommendedName>
    <alternativeName>
        <fullName evidence="10">Pantoate-activating enzyme</fullName>
    </alternativeName>
    <alternativeName>
        <fullName evidence="9">Pantothenate synthetase</fullName>
    </alternativeName>
</protein>
<evidence type="ECO:0000313" key="13">
    <source>
        <dbReference type="EMBL" id="OLP80140.1"/>
    </source>
</evidence>
<feature type="region of interest" description="Disordered" evidence="12">
    <location>
        <begin position="1"/>
        <end position="27"/>
    </location>
</feature>
<keyword evidence="5" id="KW-0436">Ligase</keyword>
<comment type="pathway">
    <text evidence="1">Cofactor biosynthesis; (R)-pantothenate biosynthesis; (R)-pantothenate from (R)-pantoate and beta-alanine: step 1/1.</text>
</comment>
<dbReference type="Gene3D" id="3.30.1300.10">
    <property type="entry name" value="Pantoate-beta-alanine ligase, C-terminal domain"/>
    <property type="match status" value="1"/>
</dbReference>
<dbReference type="InterPro" id="IPR014729">
    <property type="entry name" value="Rossmann-like_a/b/a_fold"/>
</dbReference>
<dbReference type="Gene3D" id="3.40.50.620">
    <property type="entry name" value="HUPs"/>
    <property type="match status" value="1"/>
</dbReference>
<dbReference type="GO" id="GO:0015940">
    <property type="term" value="P:pantothenate biosynthetic process"/>
    <property type="evidence" value="ECO:0007669"/>
    <property type="project" value="UniProtKB-UniPathway"/>
</dbReference>
<evidence type="ECO:0000256" key="7">
    <source>
        <dbReference type="ARBA" id="ARBA00022741"/>
    </source>
</evidence>
<evidence type="ECO:0000256" key="10">
    <source>
        <dbReference type="ARBA" id="ARBA00032806"/>
    </source>
</evidence>
<name>A0A1Q9CB27_SYMMI</name>
<gene>
    <name evidence="13" type="primary">panC</name>
    <name evidence="13" type="ORF">AK812_SmicGene39489</name>
</gene>
<dbReference type="PANTHER" id="PTHR21299:SF1">
    <property type="entry name" value="PANTOATE--BETA-ALANINE LIGASE"/>
    <property type="match status" value="1"/>
</dbReference>
<dbReference type="InterPro" id="IPR003721">
    <property type="entry name" value="Pantoate_ligase"/>
</dbReference>
<dbReference type="AlphaFoldDB" id="A0A1Q9CB27"/>
<evidence type="ECO:0000256" key="3">
    <source>
        <dbReference type="ARBA" id="ARBA00012219"/>
    </source>
</evidence>
<evidence type="ECO:0000313" key="14">
    <source>
        <dbReference type="Proteomes" id="UP000186817"/>
    </source>
</evidence>
<keyword evidence="14" id="KW-1185">Reference proteome</keyword>
<comment type="similarity">
    <text evidence="2">Belongs to the pantothenate synthetase family.</text>
</comment>
<sequence length="261" mass="28323">MAAALQHPSCVQEQDPGGNPEPFSCDLDKEEASPAIVSIFVNPSQFAAHEDLDTYPRTLEEDLQKLRERGATALFTPLSTELYPTGSPGSTVVVPKFVEGKSEAADRPHFFSGVVVPKFVEGKSEDLMLHDRISLHVVPTSREADGLARSSRNSYLTPKMRQKAPAIYRALRAATGAANASPGTVRSQVRADLESQGLEISYISVADTRFMDEKADEADLSNSVVSICCVMKDSRLLRLFGLALGIKGLRKARSLYGGKEP</sequence>
<dbReference type="Proteomes" id="UP000186817">
    <property type="component" value="Unassembled WGS sequence"/>
</dbReference>